<dbReference type="Gene3D" id="3.40.50.720">
    <property type="entry name" value="NAD(P)-binding Rossmann-like Domain"/>
    <property type="match status" value="1"/>
</dbReference>
<sequence>MNWNNKNILITGGAGFIGSNLAKYLLQNKANVTIFDNFSRSNVEKNLPWLENVAGSLQIIRGDVRDELAVTKAVQEKDFIFHEAAQVAVTDSVANPIEDFEINARGTLNVLNSMREHSPDAVFVFASTNKVYGGLEEFQVEEKNGRYTFSDEALLEGVSEEINLDFHSPYGCSKGSADQYVRDFSRIYGLKTLVFRQSCIYGQRQWGTEDQGWVFHFLKTAYQKETIKIFGDGKQVRDLLYIDDLLRAYEMAIDNLETTSGKIYNVGGGLVNSVSLIEALDVIESILQSKVKTEFFPWRPGDQKVFISNNNKALSDFGWSPQISVKDGIE</sequence>
<dbReference type="Pfam" id="PF01370">
    <property type="entry name" value="Epimerase"/>
    <property type="match status" value="1"/>
</dbReference>
<reference evidence="3" key="2">
    <citation type="journal article" date="2021" name="Microbiome">
        <title>Successional dynamics and alternative stable states in a saline activated sludge microbial community over 9 years.</title>
        <authorList>
            <person name="Wang Y."/>
            <person name="Ye J."/>
            <person name="Ju F."/>
            <person name="Liu L."/>
            <person name="Boyd J.A."/>
            <person name="Deng Y."/>
            <person name="Parks D.H."/>
            <person name="Jiang X."/>
            <person name="Yin X."/>
            <person name="Woodcroft B.J."/>
            <person name="Tyson G.W."/>
            <person name="Hugenholtz P."/>
            <person name="Polz M.F."/>
            <person name="Zhang T."/>
        </authorList>
    </citation>
    <scope>NUCLEOTIDE SEQUENCE</scope>
    <source>
        <strain evidence="3">HKST-UBA15</strain>
    </source>
</reference>
<evidence type="ECO:0000313" key="3">
    <source>
        <dbReference type="EMBL" id="MCA9380451.1"/>
    </source>
</evidence>
<dbReference type="InterPro" id="IPR036291">
    <property type="entry name" value="NAD(P)-bd_dom_sf"/>
</dbReference>
<dbReference type="EMBL" id="JAGQLL010000064">
    <property type="protein sequence ID" value="MCA9380451.1"/>
    <property type="molecule type" value="Genomic_DNA"/>
</dbReference>
<organism evidence="3 4">
    <name type="scientific">Candidatus Dojkabacteria bacterium</name>
    <dbReference type="NCBI Taxonomy" id="2099670"/>
    <lineage>
        <taxon>Bacteria</taxon>
        <taxon>Candidatus Dojkabacteria</taxon>
    </lineage>
</organism>
<protein>
    <submittedName>
        <fullName evidence="3">NAD-dependent epimerase/dehydratase family protein</fullName>
    </submittedName>
</protein>
<evidence type="ECO:0000313" key="4">
    <source>
        <dbReference type="Proteomes" id="UP000745577"/>
    </source>
</evidence>
<dbReference type="PANTHER" id="PTHR43000">
    <property type="entry name" value="DTDP-D-GLUCOSE 4,6-DEHYDRATASE-RELATED"/>
    <property type="match status" value="1"/>
</dbReference>
<reference evidence="3" key="1">
    <citation type="submission" date="2020-04" db="EMBL/GenBank/DDBJ databases">
        <authorList>
            <person name="Zhang T."/>
        </authorList>
    </citation>
    <scope>NUCLEOTIDE SEQUENCE</scope>
    <source>
        <strain evidence="3">HKST-UBA15</strain>
    </source>
</reference>
<comment type="caution">
    <text evidence="3">The sequence shown here is derived from an EMBL/GenBank/DDBJ whole genome shotgun (WGS) entry which is preliminary data.</text>
</comment>
<dbReference type="SUPFAM" id="SSF51735">
    <property type="entry name" value="NAD(P)-binding Rossmann-fold domains"/>
    <property type="match status" value="1"/>
</dbReference>
<evidence type="ECO:0000256" key="1">
    <source>
        <dbReference type="ARBA" id="ARBA00007637"/>
    </source>
</evidence>
<evidence type="ECO:0000259" key="2">
    <source>
        <dbReference type="Pfam" id="PF01370"/>
    </source>
</evidence>
<name>A0A955I9V3_9BACT</name>
<dbReference type="Proteomes" id="UP000745577">
    <property type="component" value="Unassembled WGS sequence"/>
</dbReference>
<feature type="non-terminal residue" evidence="3">
    <location>
        <position position="330"/>
    </location>
</feature>
<gene>
    <name evidence="3" type="ORF">KC675_04700</name>
</gene>
<comment type="similarity">
    <text evidence="1">Belongs to the NAD(P)-dependent epimerase/dehydratase family.</text>
</comment>
<feature type="domain" description="NAD-dependent epimerase/dehydratase" evidence="2">
    <location>
        <begin position="8"/>
        <end position="267"/>
    </location>
</feature>
<dbReference type="InterPro" id="IPR001509">
    <property type="entry name" value="Epimerase_deHydtase"/>
</dbReference>
<proteinExistence type="inferred from homology"/>
<dbReference type="AlphaFoldDB" id="A0A955I9V3"/>
<accession>A0A955I9V3</accession>